<dbReference type="InterPro" id="IPR027275">
    <property type="entry name" value="PRC-brl_dom"/>
</dbReference>
<keyword evidence="3" id="KW-1185">Reference proteome</keyword>
<evidence type="ECO:0000313" key="2">
    <source>
        <dbReference type="EMBL" id="KZX17655.1"/>
    </source>
</evidence>
<evidence type="ECO:0000313" key="3">
    <source>
        <dbReference type="Proteomes" id="UP000077275"/>
    </source>
</evidence>
<proteinExistence type="predicted"/>
<dbReference type="InterPro" id="IPR011033">
    <property type="entry name" value="PRC_barrel-like_sf"/>
</dbReference>
<dbReference type="Pfam" id="PF05239">
    <property type="entry name" value="PRC"/>
    <property type="match status" value="1"/>
</dbReference>
<reference evidence="2 3" key="1">
    <citation type="submission" date="2016-04" db="EMBL/GenBank/DDBJ databases">
        <title>Genome sequence of Methanobrevibacter cuticularis DSM 11139.</title>
        <authorList>
            <person name="Poehlein A."/>
            <person name="Seedorf H."/>
            <person name="Daniel R."/>
        </authorList>
    </citation>
    <scope>NUCLEOTIDE SEQUENCE [LARGE SCALE GENOMIC DNA]</scope>
    <source>
        <strain evidence="2 3">DSM 11139</strain>
    </source>
</reference>
<feature type="domain" description="PRC-barrel" evidence="1">
    <location>
        <begin position="2"/>
        <end position="69"/>
    </location>
</feature>
<dbReference type="RefSeq" id="WP_067257447.1">
    <property type="nucleotide sequence ID" value="NZ_LWMW01000022.1"/>
</dbReference>
<gene>
    <name evidence="2" type="ORF">MBCUT_01330</name>
</gene>
<dbReference type="PATRIC" id="fig|47311.3.peg.137"/>
<name>A0A166FGR9_9EURY</name>
<evidence type="ECO:0000259" key="1">
    <source>
        <dbReference type="Pfam" id="PF05239"/>
    </source>
</evidence>
<comment type="caution">
    <text evidence="2">The sequence shown here is derived from an EMBL/GenBank/DDBJ whole genome shotgun (WGS) entry which is preliminary data.</text>
</comment>
<dbReference type="Proteomes" id="UP000077275">
    <property type="component" value="Unassembled WGS sequence"/>
</dbReference>
<dbReference type="STRING" id="47311.MBCUT_01330"/>
<dbReference type="EMBL" id="LWMW01000022">
    <property type="protein sequence ID" value="KZX17655.1"/>
    <property type="molecule type" value="Genomic_DNA"/>
</dbReference>
<dbReference type="SUPFAM" id="SSF50346">
    <property type="entry name" value="PRC-barrel domain"/>
    <property type="match status" value="1"/>
</dbReference>
<dbReference type="AlphaFoldDB" id="A0A166FGR9"/>
<dbReference type="Gene3D" id="2.30.30.240">
    <property type="entry name" value="PRC-barrel domain"/>
    <property type="match status" value="1"/>
</dbReference>
<organism evidence="2 3">
    <name type="scientific">Methanobrevibacter cuticularis</name>
    <dbReference type="NCBI Taxonomy" id="47311"/>
    <lineage>
        <taxon>Archaea</taxon>
        <taxon>Methanobacteriati</taxon>
        <taxon>Methanobacteriota</taxon>
        <taxon>Methanomada group</taxon>
        <taxon>Methanobacteria</taxon>
        <taxon>Methanobacteriales</taxon>
        <taxon>Methanobacteriaceae</taxon>
        <taxon>Methanobrevibacter</taxon>
    </lineage>
</organism>
<sequence length="73" mass="8249">MKANDIIGMNVIDEEDNYIGTVEDMSIDKNNGSIEKVNIILDQGLFSNKKTISFDQVNEISDDMTIFSIIDIY</sequence>
<accession>A0A166FGR9</accession>
<protein>
    <submittedName>
        <fullName evidence="2">PRC-barrel domain protein</fullName>
    </submittedName>
</protein>